<dbReference type="STRING" id="46731.A0A3M6UAW1"/>
<feature type="domain" description="Protein kinase" evidence="2">
    <location>
        <begin position="355"/>
        <end position="646"/>
    </location>
</feature>
<evidence type="ECO:0000313" key="3">
    <source>
        <dbReference type="EMBL" id="RMX50761.1"/>
    </source>
</evidence>
<dbReference type="GO" id="GO:0004714">
    <property type="term" value="F:transmembrane receptor protein tyrosine kinase activity"/>
    <property type="evidence" value="ECO:0007669"/>
    <property type="project" value="TreeGrafter"/>
</dbReference>
<dbReference type="PANTHER" id="PTHR24416:SF631">
    <property type="entry name" value="SERINE_THREONINE_TYROSINE KINASE 1"/>
    <property type="match status" value="1"/>
</dbReference>
<keyword evidence="4" id="KW-1185">Reference proteome</keyword>
<comment type="caution">
    <text evidence="3">The sequence shown here is derived from an EMBL/GenBank/DDBJ whole genome shotgun (WGS) entry which is preliminary data.</text>
</comment>
<dbReference type="GO" id="GO:0005524">
    <property type="term" value="F:ATP binding"/>
    <property type="evidence" value="ECO:0007669"/>
    <property type="project" value="InterPro"/>
</dbReference>
<feature type="region of interest" description="Disordered" evidence="1">
    <location>
        <begin position="779"/>
        <end position="807"/>
    </location>
</feature>
<evidence type="ECO:0000259" key="2">
    <source>
        <dbReference type="PROSITE" id="PS50011"/>
    </source>
</evidence>
<dbReference type="SUPFAM" id="SSF56112">
    <property type="entry name" value="Protein kinase-like (PK-like)"/>
    <property type="match status" value="3"/>
</dbReference>
<dbReference type="Gene3D" id="1.10.510.10">
    <property type="entry name" value="Transferase(Phosphotransferase) domain 1"/>
    <property type="match status" value="3"/>
</dbReference>
<reference evidence="3 4" key="1">
    <citation type="journal article" date="2018" name="Sci. Rep.">
        <title>Comparative analysis of the Pocillopora damicornis genome highlights role of immune system in coral evolution.</title>
        <authorList>
            <person name="Cunning R."/>
            <person name="Bay R.A."/>
            <person name="Gillette P."/>
            <person name="Baker A.C."/>
            <person name="Traylor-Knowles N."/>
        </authorList>
    </citation>
    <scope>NUCLEOTIDE SEQUENCE [LARGE SCALE GENOMIC DNA]</scope>
    <source>
        <strain evidence="3">RSMAS</strain>
        <tissue evidence="3">Whole animal</tissue>
    </source>
</reference>
<dbReference type="GO" id="GO:0043235">
    <property type="term" value="C:receptor complex"/>
    <property type="evidence" value="ECO:0007669"/>
    <property type="project" value="TreeGrafter"/>
</dbReference>
<proteinExistence type="predicted"/>
<organism evidence="3 4">
    <name type="scientific">Pocillopora damicornis</name>
    <name type="common">Cauliflower coral</name>
    <name type="synonym">Millepora damicornis</name>
    <dbReference type="NCBI Taxonomy" id="46731"/>
    <lineage>
        <taxon>Eukaryota</taxon>
        <taxon>Metazoa</taxon>
        <taxon>Cnidaria</taxon>
        <taxon>Anthozoa</taxon>
        <taxon>Hexacorallia</taxon>
        <taxon>Scleractinia</taxon>
        <taxon>Astrocoeniina</taxon>
        <taxon>Pocilloporidae</taxon>
        <taxon>Pocillopora</taxon>
    </lineage>
</organism>
<dbReference type="AlphaFoldDB" id="A0A3M6UAW1"/>
<dbReference type="Proteomes" id="UP000275408">
    <property type="component" value="Unassembled WGS sequence"/>
</dbReference>
<dbReference type="GO" id="GO:0005886">
    <property type="term" value="C:plasma membrane"/>
    <property type="evidence" value="ECO:0007669"/>
    <property type="project" value="TreeGrafter"/>
</dbReference>
<protein>
    <recommendedName>
        <fullName evidence="2">Protein kinase domain-containing protein</fullName>
    </recommendedName>
</protein>
<feature type="compositionally biased region" description="Basic and acidic residues" evidence="1">
    <location>
        <begin position="788"/>
        <end position="797"/>
    </location>
</feature>
<sequence length="1121" mass="129165">MNGTTKDDREQSILQVVLPNLEEKWKRSCKNRMKIYIDLVQIGCSKTSSNIVRHSLRQLLRLMLFDNLESGEDNLLGLERIIRLSISSPDAVFKEEGHQERLLRLSVYSQTLVLLIIQKTQKWLSSDNIERELLQLRGYLGRSYNKAKDLFHYSMEFINQAIGYLAKSWKKFENSRVMAYLKECTEKSDPRHEGNRELTFIKTLKNPRKAKKRWFALHCVILYLHFKTYREDTIHRLETDRQSVRLLRSVIEAYRVDGGNDWRFCLLAGSVLSDISMNNISKENRIDACICLFNLVKEEVCREILEPLSRQVLLSPDSYIRSLMADALCLKDNSCCAVTEEHLIDHLVTRFPALEVNKKIISQDDRCFIKKAVFRGREAVVKVMYVTNQNVRGKMPSDCQQANRRFIREAHFLSRIQKHPNFPTLLSYNTETLPYHLITEYESQGNLLQLLQRTHDPHSRLEETLLLQMLINIADALQYLAKLHLVHRSVMAKNVLVGDDNVCKLSGLHSLRPIDWGPLTEAEDVNDDLPLKWKAPECLMEYNYSTESDIWAFGVVMYEVLTLGCPPFGNLSNEDVYNHVTRGGTLLLEACFEDSENSLMKQCWQWKRSERISFQKLSSRLSKMNADLKTAGVARMKSRPYPHPLFAHAKVAAKREDDGSYMMIKESSRVVEKIRSEDELYHETLKKLSHQNISISILLKRCSPEIQIISMEGKFGNLKDYVLSGRKGGSCEKGALVTFLSQVASALDYLHTMHIVHGNLRAEHVIVESSNQVKVTRLGRSRRLSTRPNEETSKDCEESADMPPDATRWSAPEVISQGRYSHASDVWSFGVLAWELFAAFYDSNIMPRQTIPYYNHTNDEILQSIKKNQQLKKPLSCPDWIHFVIQECCSYEAKERPPAIALFDCLTCSCRYERPESPSLVAGKVQVVCLGQHKLLTVGAGEDTSKASVLQEDMPLDCARWSAPEVIFQGRYSHASDVWSFGVLAWELFAAFSSGENLPERTFPYHDLLDHVVGVSNNLLQKPRSCPDWIDIIIRECLKYQAEERPPAIALYDCLTCRVPRQSWLIKLWIQNHNREEWPDLTICQAEDAPHVLKEECRPRREDIEKMCQKGFDSTYELPPP</sequence>
<gene>
    <name evidence="3" type="ORF">pdam_00017954</name>
</gene>
<dbReference type="PROSITE" id="PS50011">
    <property type="entry name" value="PROTEIN_KINASE_DOM"/>
    <property type="match status" value="2"/>
</dbReference>
<dbReference type="EMBL" id="RCHS01001899">
    <property type="protein sequence ID" value="RMX50761.1"/>
    <property type="molecule type" value="Genomic_DNA"/>
</dbReference>
<feature type="domain" description="Protein kinase" evidence="2">
    <location>
        <begin position="635"/>
        <end position="920"/>
    </location>
</feature>
<dbReference type="OrthoDB" id="5978482at2759"/>
<dbReference type="PRINTS" id="PR00109">
    <property type="entry name" value="TYRKINASE"/>
</dbReference>
<dbReference type="InterPro" id="IPR050122">
    <property type="entry name" value="RTK"/>
</dbReference>
<evidence type="ECO:0000256" key="1">
    <source>
        <dbReference type="SAM" id="MobiDB-lite"/>
    </source>
</evidence>
<name>A0A3M6UAW1_POCDA</name>
<dbReference type="Pfam" id="PF07714">
    <property type="entry name" value="PK_Tyr_Ser-Thr"/>
    <property type="match status" value="3"/>
</dbReference>
<dbReference type="InterPro" id="IPR011009">
    <property type="entry name" value="Kinase-like_dom_sf"/>
</dbReference>
<evidence type="ECO:0000313" key="4">
    <source>
        <dbReference type="Proteomes" id="UP000275408"/>
    </source>
</evidence>
<accession>A0A3M6UAW1</accession>
<dbReference type="GO" id="GO:0007169">
    <property type="term" value="P:cell surface receptor protein tyrosine kinase signaling pathway"/>
    <property type="evidence" value="ECO:0007669"/>
    <property type="project" value="TreeGrafter"/>
</dbReference>
<dbReference type="InterPro" id="IPR001245">
    <property type="entry name" value="Ser-Thr/Tyr_kinase_cat_dom"/>
</dbReference>
<dbReference type="PANTHER" id="PTHR24416">
    <property type="entry name" value="TYROSINE-PROTEIN KINASE RECEPTOR"/>
    <property type="match status" value="1"/>
</dbReference>
<dbReference type="InterPro" id="IPR000719">
    <property type="entry name" value="Prot_kinase_dom"/>
</dbReference>